<dbReference type="AlphaFoldDB" id="A0A177MLB0"/>
<evidence type="ECO:0000259" key="1">
    <source>
        <dbReference type="Pfam" id="PF13708"/>
    </source>
</evidence>
<dbReference type="SUPFAM" id="SSF53335">
    <property type="entry name" value="S-adenosyl-L-methionine-dependent methyltransferases"/>
    <property type="match status" value="1"/>
</dbReference>
<sequence>MIDNLQYYPTPEALSIKAWETFKNKNFVRVLEPSAGEGHLLKPRPYNRWQQIPVDCIEIDISKHPILRSQGYAVVGMDFMQFKSGSLYSHVLMNPPFADGVQHVLKAWEILFDGEIVAILNAETLKNPFSKERKHLLRLVEQFGEVEYLSDMFASQDALRKTDVDIALVWLKKTSTFEDALLGNILDDLRRDQVSEEDLAGDCQPIHELALANAYIDNAVLMFNAAVEAARQSVFSEARAMRYRKMLGQTLGELNGDAAVKSSGTTLDWVKSQLYTDYSDLKDRAWSGILRSTQVTSRLSSAAQKRLESDFEAVKTLEFTVPNIYGFLQGIIDQQGEIQLSMVCDVFDLITRYYSDNAVFYMGWKSNDKHRTLGMRIKTTRFVLPGHKVESYQNSLNWESERLLTDFDKVFALLDGKTEAEVSLVSVFRQHFHALRVGKRIGGSYFDVRYYPGVGTIHFFPKSKTLIDRMNRWVGRQRRWLPPAESQAGQGFWQQYEQAETLDRAFHTEVNKQCPRSSRHVHFDPFWAIKHGGESEREKGHRLLTQAMSTVLASRGIDPDAVLENEPSSLLEWVGSLPPATDLALASQSGVIQVFN</sequence>
<dbReference type="InterPro" id="IPR031339">
    <property type="entry name" value="DUF4942"/>
</dbReference>
<gene>
    <name evidence="2" type="ORF">A1332_01315</name>
</gene>
<evidence type="ECO:0000313" key="2">
    <source>
        <dbReference type="EMBL" id="OAI06175.1"/>
    </source>
</evidence>
<protein>
    <recommendedName>
        <fullName evidence="1">DUF4942 domain-containing protein</fullName>
    </recommendedName>
</protein>
<feature type="domain" description="DUF4942" evidence="1">
    <location>
        <begin position="280"/>
        <end position="479"/>
    </location>
</feature>
<reference evidence="2 3" key="1">
    <citation type="submission" date="2016-03" db="EMBL/GenBank/DDBJ databases">
        <authorList>
            <person name="Ploux O."/>
        </authorList>
    </citation>
    <scope>NUCLEOTIDE SEQUENCE [LARGE SCALE GENOMIC DNA]</scope>
    <source>
        <strain evidence="2 3">R-45363</strain>
    </source>
</reference>
<proteinExistence type="predicted"/>
<dbReference type="InterPro" id="IPR029063">
    <property type="entry name" value="SAM-dependent_MTases_sf"/>
</dbReference>
<name>A0A177MLB0_METMH</name>
<organism evidence="2 3">
    <name type="scientific">Methylomonas methanica</name>
    <dbReference type="NCBI Taxonomy" id="421"/>
    <lineage>
        <taxon>Bacteria</taxon>
        <taxon>Pseudomonadati</taxon>
        <taxon>Pseudomonadota</taxon>
        <taxon>Gammaproteobacteria</taxon>
        <taxon>Methylococcales</taxon>
        <taxon>Methylococcaceae</taxon>
        <taxon>Methylomonas</taxon>
    </lineage>
</organism>
<dbReference type="Pfam" id="PF13708">
    <property type="entry name" value="DUF4942"/>
    <property type="match status" value="1"/>
</dbReference>
<dbReference type="Proteomes" id="UP000078090">
    <property type="component" value="Unassembled WGS sequence"/>
</dbReference>
<dbReference type="EMBL" id="LUUG01000060">
    <property type="protein sequence ID" value="OAI06175.1"/>
    <property type="molecule type" value="Genomic_DNA"/>
</dbReference>
<dbReference type="OrthoDB" id="6128088at2"/>
<accession>A0A177MLB0</accession>
<dbReference type="Gene3D" id="3.40.50.150">
    <property type="entry name" value="Vaccinia Virus protein VP39"/>
    <property type="match status" value="1"/>
</dbReference>
<dbReference type="RefSeq" id="WP_064008134.1">
    <property type="nucleotide sequence ID" value="NZ_LUUG01000060.1"/>
</dbReference>
<comment type="caution">
    <text evidence="2">The sequence shown here is derived from an EMBL/GenBank/DDBJ whole genome shotgun (WGS) entry which is preliminary data.</text>
</comment>
<evidence type="ECO:0000313" key="3">
    <source>
        <dbReference type="Proteomes" id="UP000078090"/>
    </source>
</evidence>